<proteinExistence type="predicted"/>
<gene>
    <name evidence="1" type="ORF">GCM10023322_41910</name>
</gene>
<accession>A0ABP9S0C6</accession>
<sequence>MCATTTFMVLQASDAYGLAAVSGSGAACSPALSVYGVVWLRPGAVSGPVCFRACLPVPVVNLS</sequence>
<evidence type="ECO:0008006" key="3">
    <source>
        <dbReference type="Google" id="ProtNLM"/>
    </source>
</evidence>
<evidence type="ECO:0000313" key="2">
    <source>
        <dbReference type="Proteomes" id="UP001501570"/>
    </source>
</evidence>
<name>A0ABP9S0C6_9ACTN</name>
<organism evidence="1 2">
    <name type="scientific">Rugosimonospora acidiphila</name>
    <dbReference type="NCBI Taxonomy" id="556531"/>
    <lineage>
        <taxon>Bacteria</taxon>
        <taxon>Bacillati</taxon>
        <taxon>Actinomycetota</taxon>
        <taxon>Actinomycetes</taxon>
        <taxon>Micromonosporales</taxon>
        <taxon>Micromonosporaceae</taxon>
        <taxon>Rugosimonospora</taxon>
    </lineage>
</organism>
<dbReference type="Proteomes" id="UP001501570">
    <property type="component" value="Unassembled WGS sequence"/>
</dbReference>
<evidence type="ECO:0000313" key="1">
    <source>
        <dbReference type="EMBL" id="GAA5189308.1"/>
    </source>
</evidence>
<dbReference type="EMBL" id="BAABJQ010000012">
    <property type="protein sequence ID" value="GAA5189308.1"/>
    <property type="molecule type" value="Genomic_DNA"/>
</dbReference>
<comment type="caution">
    <text evidence="1">The sequence shown here is derived from an EMBL/GenBank/DDBJ whole genome shotgun (WGS) entry which is preliminary data.</text>
</comment>
<protein>
    <recommendedName>
        <fullName evidence="3">Secreted protein</fullName>
    </recommendedName>
</protein>
<keyword evidence="2" id="KW-1185">Reference proteome</keyword>
<reference evidence="2" key="1">
    <citation type="journal article" date="2019" name="Int. J. Syst. Evol. Microbiol.">
        <title>The Global Catalogue of Microorganisms (GCM) 10K type strain sequencing project: providing services to taxonomists for standard genome sequencing and annotation.</title>
        <authorList>
            <consortium name="The Broad Institute Genomics Platform"/>
            <consortium name="The Broad Institute Genome Sequencing Center for Infectious Disease"/>
            <person name="Wu L."/>
            <person name="Ma J."/>
        </authorList>
    </citation>
    <scope>NUCLEOTIDE SEQUENCE [LARGE SCALE GENOMIC DNA]</scope>
    <source>
        <strain evidence="2">JCM 18304</strain>
    </source>
</reference>